<dbReference type="AlphaFoldDB" id="A0A2K0WBQ4"/>
<proteinExistence type="predicted"/>
<reference evidence="2 3" key="1">
    <citation type="submission" date="2017-06" db="EMBL/GenBank/DDBJ databases">
        <title>Genome of Fusarium nygamai isolate CS10214.</title>
        <authorList>
            <person name="Gardiner D.M."/>
            <person name="Obanor F."/>
            <person name="Kazan K."/>
        </authorList>
    </citation>
    <scope>NUCLEOTIDE SEQUENCE [LARGE SCALE GENOMIC DNA]</scope>
    <source>
        <strain evidence="2 3">CS10214</strain>
    </source>
</reference>
<dbReference type="OrthoDB" id="5104086at2759"/>
<feature type="compositionally biased region" description="Basic residues" evidence="1">
    <location>
        <begin position="20"/>
        <end position="37"/>
    </location>
</feature>
<evidence type="ECO:0000313" key="2">
    <source>
        <dbReference type="EMBL" id="PNP79696.1"/>
    </source>
</evidence>
<protein>
    <submittedName>
        <fullName evidence="2">Uncharacterized protein</fullName>
    </submittedName>
</protein>
<dbReference type="Proteomes" id="UP000236664">
    <property type="component" value="Unassembled WGS sequence"/>
</dbReference>
<gene>
    <name evidence="2" type="ORF">FNYG_07042</name>
</gene>
<organism evidence="2 3">
    <name type="scientific">Gibberella nygamai</name>
    <name type="common">Bean root rot disease fungus</name>
    <name type="synonym">Fusarium nygamai</name>
    <dbReference type="NCBI Taxonomy" id="42673"/>
    <lineage>
        <taxon>Eukaryota</taxon>
        <taxon>Fungi</taxon>
        <taxon>Dikarya</taxon>
        <taxon>Ascomycota</taxon>
        <taxon>Pezizomycotina</taxon>
        <taxon>Sordariomycetes</taxon>
        <taxon>Hypocreomycetidae</taxon>
        <taxon>Hypocreales</taxon>
        <taxon>Nectriaceae</taxon>
        <taxon>Fusarium</taxon>
        <taxon>Fusarium fujikuroi species complex</taxon>
    </lineage>
</organism>
<accession>A0A2K0WBQ4</accession>
<sequence length="416" mass="45935">MPPLADPVAGAGSNTNNHSGRSRSRSRSPRGGRNRSQRRGDDDDSDDEDDERQTLSPPALSDSDALTETVVRHSSRVTVSRRADAHVDTHEFLTSREKYIIFMLLQPIRNTREPPYRITCGYRNSILKSSFDHWKTKLRAPANPILPGRLMEHTFIEGGTLKSDQPLPNSKRRAFKTVVEDYRTRGAAVRLGVYINPDMNSISFPWTDTEGNAVTTQVSHSRTAEPKPISAGKPSSNMTVCLTKMVKTSASAPQVLDLFQHVNGNKGFGAPGVDDPANEPAVAPITKYDNLAPDKYQKAPKFQSNVGQSVEFESTPITAKVAWTAGQNKLVVLPWKREFANLQRVTDAEPAVTQTEGHSLASNVDMAMAHHLDAFRARQFENSHPSCVFASLSEYARGIAQADKQTWSEAIAAWNE</sequence>
<name>A0A2K0WBQ4_GIBNY</name>
<comment type="caution">
    <text evidence="2">The sequence shown here is derived from an EMBL/GenBank/DDBJ whole genome shotgun (WGS) entry which is preliminary data.</text>
</comment>
<evidence type="ECO:0000313" key="3">
    <source>
        <dbReference type="Proteomes" id="UP000236664"/>
    </source>
</evidence>
<evidence type="ECO:0000256" key="1">
    <source>
        <dbReference type="SAM" id="MobiDB-lite"/>
    </source>
</evidence>
<feature type="compositionally biased region" description="Acidic residues" evidence="1">
    <location>
        <begin position="42"/>
        <end position="51"/>
    </location>
</feature>
<keyword evidence="3" id="KW-1185">Reference proteome</keyword>
<feature type="region of interest" description="Disordered" evidence="1">
    <location>
        <begin position="1"/>
        <end position="69"/>
    </location>
</feature>
<dbReference type="EMBL" id="MTQA01000089">
    <property type="protein sequence ID" value="PNP79696.1"/>
    <property type="molecule type" value="Genomic_DNA"/>
</dbReference>